<dbReference type="RefSeq" id="WP_191837470.1">
    <property type="nucleotide sequence ID" value="NZ_BAAALB010000001.1"/>
</dbReference>
<keyword evidence="4" id="KW-1185">Reference proteome</keyword>
<feature type="compositionally biased region" description="Basic and acidic residues" evidence="1">
    <location>
        <begin position="105"/>
        <end position="114"/>
    </location>
</feature>
<keyword evidence="2" id="KW-0472">Membrane</keyword>
<reference evidence="3 4" key="1">
    <citation type="submission" date="2021-01" db="EMBL/GenBank/DDBJ databases">
        <title>Whole genome shotgun sequence of Catellatospora chokoriensis NBRC 107358.</title>
        <authorList>
            <person name="Komaki H."/>
            <person name="Tamura T."/>
        </authorList>
    </citation>
    <scope>NUCLEOTIDE SEQUENCE [LARGE SCALE GENOMIC DNA]</scope>
    <source>
        <strain evidence="3 4">NBRC 107358</strain>
    </source>
</reference>
<evidence type="ECO:0000313" key="3">
    <source>
        <dbReference type="EMBL" id="GIF92964.1"/>
    </source>
</evidence>
<evidence type="ECO:0000256" key="1">
    <source>
        <dbReference type="SAM" id="MobiDB-lite"/>
    </source>
</evidence>
<keyword evidence="2" id="KW-0812">Transmembrane</keyword>
<feature type="region of interest" description="Disordered" evidence="1">
    <location>
        <begin position="78"/>
        <end position="152"/>
    </location>
</feature>
<protein>
    <submittedName>
        <fullName evidence="3">Uncharacterized protein</fullName>
    </submittedName>
</protein>
<proteinExistence type="predicted"/>
<evidence type="ECO:0000313" key="4">
    <source>
        <dbReference type="Proteomes" id="UP000619293"/>
    </source>
</evidence>
<dbReference type="AlphaFoldDB" id="A0A8J3KDC3"/>
<feature type="region of interest" description="Disordered" evidence="1">
    <location>
        <begin position="1"/>
        <end position="40"/>
    </location>
</feature>
<comment type="caution">
    <text evidence="3">The sequence shown here is derived from an EMBL/GenBank/DDBJ whole genome shotgun (WGS) entry which is preliminary data.</text>
</comment>
<feature type="compositionally biased region" description="Pro residues" evidence="1">
    <location>
        <begin position="134"/>
        <end position="152"/>
    </location>
</feature>
<organism evidence="3 4">
    <name type="scientific">Catellatospora chokoriensis</name>
    <dbReference type="NCBI Taxonomy" id="310353"/>
    <lineage>
        <taxon>Bacteria</taxon>
        <taxon>Bacillati</taxon>
        <taxon>Actinomycetota</taxon>
        <taxon>Actinomycetes</taxon>
        <taxon>Micromonosporales</taxon>
        <taxon>Micromonosporaceae</taxon>
        <taxon>Catellatospora</taxon>
    </lineage>
</organism>
<sequence>MTTEPDEAPAAEPAAEPSAEPSAPAAAPAAAAPAAPARRRPSGKFVLALTGAFLAGAVCTGCVGVAAAFVVGHGHDHRGFEGDHPKIERMFPDRGPWKGGEGWPGDERTRDKSDWPGLPDKGVWPLPDGKPGLPAVPAPEQKPPAPVPSATS</sequence>
<keyword evidence="2" id="KW-1133">Transmembrane helix</keyword>
<accession>A0A8J3KDC3</accession>
<feature type="transmembrane region" description="Helical" evidence="2">
    <location>
        <begin position="45"/>
        <end position="71"/>
    </location>
</feature>
<name>A0A8J3KDC3_9ACTN</name>
<gene>
    <name evidence="3" type="ORF">Cch02nite_64080</name>
</gene>
<feature type="compositionally biased region" description="Low complexity" evidence="1">
    <location>
        <begin position="10"/>
        <end position="36"/>
    </location>
</feature>
<feature type="compositionally biased region" description="Basic and acidic residues" evidence="1">
    <location>
        <begin position="78"/>
        <end position="96"/>
    </location>
</feature>
<dbReference type="EMBL" id="BONG01000054">
    <property type="protein sequence ID" value="GIF92964.1"/>
    <property type="molecule type" value="Genomic_DNA"/>
</dbReference>
<dbReference type="Proteomes" id="UP000619293">
    <property type="component" value="Unassembled WGS sequence"/>
</dbReference>
<evidence type="ECO:0000256" key="2">
    <source>
        <dbReference type="SAM" id="Phobius"/>
    </source>
</evidence>